<comment type="subcellular location">
    <subcellularLocation>
        <location evidence="6">Cytoplasm</location>
        <location evidence="6">Nucleoid</location>
    </subcellularLocation>
    <text evidence="6">Localizes in tight foci, which correspond to the replisome at mid-cell throughout the cell cycle.</text>
</comment>
<evidence type="ECO:0000313" key="9">
    <source>
        <dbReference type="Proteomes" id="UP000483839"/>
    </source>
</evidence>
<dbReference type="EMBL" id="WLXI01000057">
    <property type="protein sequence ID" value="MTD02372.1"/>
    <property type="molecule type" value="Genomic_DNA"/>
</dbReference>
<comment type="caution">
    <text evidence="8">The sequence shown here is derived from an EMBL/GenBank/DDBJ whole genome shotgun (WGS) entry which is preliminary data.</text>
</comment>
<keyword evidence="5 6" id="KW-0236">DNA replication inhibitor</keyword>
<feature type="binding site" evidence="6">
    <location>
        <position position="84"/>
    </location>
    <ligand>
        <name>Zn(2+)</name>
        <dbReference type="ChEBI" id="CHEBI:29105"/>
    </ligand>
</feature>
<comment type="function">
    <text evidence="6">Involved in control of chromosome replication initiation. Inhibits the cooperative binding of DnaA to the oriC region, thus negatively regulating initiation of chromosome replication. Inhibits the ability of DnaA-ATP to form a helix on DNA; does not disassemble preformed DnaA-DNA helices. Decreases the residence time of DnaA on the chromosome at its binding sites (oriC, replication forks and promoter-binding sites). Tethers DnaA to the replication machinery via the DNA polymerase beta sliding clamp subunit (dnaN). Associates with oriC and other DnaA targets on the chromosome in a DnaA-dependent manner.</text>
</comment>
<dbReference type="HAMAP" id="MF_01159">
    <property type="entry name" value="YabA"/>
    <property type="match status" value="1"/>
</dbReference>
<name>A0A2X4E205_STRUB</name>
<keyword evidence="1 6" id="KW-0963">Cytoplasm</keyword>
<comment type="cofactor">
    <cofactor evidence="6">
        <name>Zn(2+)</name>
        <dbReference type="ChEBI" id="CHEBI:29105"/>
    </cofactor>
    <text evidence="6">Binds 1 zinc ion per subunit.</text>
</comment>
<keyword evidence="3 6" id="KW-0479">Metal-binding</keyword>
<dbReference type="GO" id="GO:0008156">
    <property type="term" value="P:negative regulation of DNA replication"/>
    <property type="evidence" value="ECO:0007669"/>
    <property type="project" value="UniProtKB-UniRule"/>
</dbReference>
<keyword evidence="2 6" id="KW-0235">DNA replication</keyword>
<feature type="compositionally biased region" description="Basic and acidic residues" evidence="7">
    <location>
        <begin position="52"/>
        <end position="61"/>
    </location>
</feature>
<evidence type="ECO:0000256" key="6">
    <source>
        <dbReference type="HAMAP-Rule" id="MF_01159"/>
    </source>
</evidence>
<dbReference type="GO" id="GO:0043590">
    <property type="term" value="C:bacterial nucleoid"/>
    <property type="evidence" value="ECO:0007669"/>
    <property type="project" value="UniProtKB-UniRule"/>
</dbReference>
<dbReference type="NCBIfam" id="NF009640">
    <property type="entry name" value="PRK13169.1-1"/>
    <property type="match status" value="1"/>
</dbReference>
<dbReference type="GO" id="GO:0006260">
    <property type="term" value="P:DNA replication"/>
    <property type="evidence" value="ECO:0007669"/>
    <property type="project" value="UniProtKB-KW"/>
</dbReference>
<reference evidence="8 9" key="1">
    <citation type="submission" date="2019-11" db="EMBL/GenBank/DDBJ databases">
        <title>Streptococcus uberis isolated from clinical mastitis cases on a southeastern Queensland dairy.</title>
        <authorList>
            <person name="Workentine M.L."/>
            <person name="Price R."/>
            <person name="Olchowy T."/>
        </authorList>
    </citation>
    <scope>NUCLEOTIDE SEQUENCE [LARGE SCALE GENOMIC DNA]</scope>
    <source>
        <strain evidence="8 9">OLC4459-A17</strain>
    </source>
</reference>
<dbReference type="GO" id="GO:0008270">
    <property type="term" value="F:zinc ion binding"/>
    <property type="evidence" value="ECO:0007669"/>
    <property type="project" value="UniProtKB-UniRule"/>
</dbReference>
<feature type="binding site" evidence="6">
    <location>
        <position position="82"/>
    </location>
    <ligand>
        <name>Zn(2+)</name>
        <dbReference type="ChEBI" id="CHEBI:29105"/>
    </ligand>
</feature>
<sequence>MVNKRELFDAFEGFSQNLMVTLADVEALKKQVQGLVEENTVLRLENSKLRERLSQMEHETSPKPSSRNTNDHLEGIYDEGFHICNSYYGQTRENSEECLFCTELLDRKMHHEDSKKF</sequence>
<dbReference type="PIRSF" id="PIRSF021439">
    <property type="entry name" value="DUF972"/>
    <property type="match status" value="1"/>
</dbReference>
<dbReference type="SUPFAM" id="SSF58026">
    <property type="entry name" value="Delta-sleep-inducing peptide immunoreactive peptide"/>
    <property type="match status" value="1"/>
</dbReference>
<dbReference type="Proteomes" id="UP000483839">
    <property type="component" value="Unassembled WGS sequence"/>
</dbReference>
<feature type="region of interest" description="Disordered" evidence="7">
    <location>
        <begin position="52"/>
        <end position="72"/>
    </location>
</feature>
<accession>A0A2X4E205</accession>
<dbReference type="OMA" id="TEGDCLF"/>
<comment type="subunit">
    <text evidence="6">Homotetramer. Interacts with both DnaA and DnaN, acting as a bridge between these two proteins.</text>
</comment>
<feature type="binding site" evidence="6">
    <location>
        <position position="101"/>
    </location>
    <ligand>
        <name>Zn(2+)</name>
        <dbReference type="ChEBI" id="CHEBI:29105"/>
    </ligand>
</feature>
<proteinExistence type="inferred from homology"/>
<dbReference type="AlphaFoldDB" id="A0A2X4E205"/>
<feature type="binding site" evidence="6">
    <location>
        <position position="98"/>
    </location>
    <ligand>
        <name>Zn(2+)</name>
        <dbReference type="ChEBI" id="CHEBI:29105"/>
    </ligand>
</feature>
<dbReference type="InterPro" id="IPR010377">
    <property type="entry name" value="YabA"/>
</dbReference>
<dbReference type="Pfam" id="PF06156">
    <property type="entry name" value="YabA"/>
    <property type="match status" value="1"/>
</dbReference>
<evidence type="ECO:0000256" key="7">
    <source>
        <dbReference type="SAM" id="MobiDB-lite"/>
    </source>
</evidence>
<evidence type="ECO:0000313" key="8">
    <source>
        <dbReference type="EMBL" id="MTD02372.1"/>
    </source>
</evidence>
<evidence type="ECO:0000256" key="2">
    <source>
        <dbReference type="ARBA" id="ARBA00022705"/>
    </source>
</evidence>
<evidence type="ECO:0000256" key="4">
    <source>
        <dbReference type="ARBA" id="ARBA00022833"/>
    </source>
</evidence>
<evidence type="ECO:0000256" key="3">
    <source>
        <dbReference type="ARBA" id="ARBA00022723"/>
    </source>
</evidence>
<comment type="similarity">
    <text evidence="6">Belongs to the YabA family.</text>
</comment>
<protein>
    <recommendedName>
        <fullName evidence="6">Replication initiation control protein YabA</fullName>
    </recommendedName>
</protein>
<gene>
    <name evidence="6 8" type="primary">yabA</name>
    <name evidence="8" type="ORF">GKS16_08830</name>
</gene>
<evidence type="ECO:0000256" key="1">
    <source>
        <dbReference type="ARBA" id="ARBA00022490"/>
    </source>
</evidence>
<organism evidence="8 9">
    <name type="scientific">Streptococcus uberis</name>
    <dbReference type="NCBI Taxonomy" id="1349"/>
    <lineage>
        <taxon>Bacteria</taxon>
        <taxon>Bacillati</taxon>
        <taxon>Bacillota</taxon>
        <taxon>Bacilli</taxon>
        <taxon>Lactobacillales</taxon>
        <taxon>Streptococcaceae</taxon>
        <taxon>Streptococcus</taxon>
    </lineage>
</organism>
<keyword evidence="4 6" id="KW-0862">Zinc</keyword>
<evidence type="ECO:0000256" key="5">
    <source>
        <dbReference type="ARBA" id="ARBA00022880"/>
    </source>
</evidence>